<comment type="caution">
    <text evidence="2">The sequence shown here is derived from an EMBL/GenBank/DDBJ whole genome shotgun (WGS) entry which is preliminary data.</text>
</comment>
<evidence type="ECO:0000313" key="3">
    <source>
        <dbReference type="Proteomes" id="UP000219642"/>
    </source>
</evidence>
<dbReference type="InterPro" id="IPR036873">
    <property type="entry name" value="Rhodanese-like_dom_sf"/>
</dbReference>
<gene>
    <name evidence="2" type="ORF">BK796_00865</name>
</gene>
<sequence>MEPAERNVISIGSMHIPLRALPARIAELPQDQLIVCYCKSGSRSKRAILFLQDQGFTHVVNLTGGDDGANTKRKAKFVLMGWVV</sequence>
<dbReference type="Gene3D" id="3.40.250.10">
    <property type="entry name" value="Rhodanese-like domain"/>
    <property type="match status" value="1"/>
</dbReference>
<dbReference type="PANTHER" id="PTHR43031:SF1">
    <property type="entry name" value="PYRIDINE NUCLEOTIDE-DISULPHIDE OXIDOREDUCTASE"/>
    <property type="match status" value="1"/>
</dbReference>
<dbReference type="InterPro" id="IPR050229">
    <property type="entry name" value="GlpE_sulfurtransferase"/>
</dbReference>
<protein>
    <recommendedName>
        <fullName evidence="1">Rhodanese domain-containing protein</fullName>
    </recommendedName>
</protein>
<proteinExistence type="predicted"/>
<organism evidence="2 3">
    <name type="scientific">Kosakonia pseudosacchari</name>
    <dbReference type="NCBI Taxonomy" id="1646340"/>
    <lineage>
        <taxon>Bacteria</taxon>
        <taxon>Pseudomonadati</taxon>
        <taxon>Pseudomonadota</taxon>
        <taxon>Gammaproteobacteria</taxon>
        <taxon>Enterobacterales</taxon>
        <taxon>Enterobacteriaceae</taxon>
        <taxon>Kosakonia</taxon>
    </lineage>
</organism>
<dbReference type="PROSITE" id="PS50206">
    <property type="entry name" value="RHODANESE_3"/>
    <property type="match status" value="1"/>
</dbReference>
<dbReference type="EMBL" id="NITV01000001">
    <property type="protein sequence ID" value="PDO90153.1"/>
    <property type="molecule type" value="Genomic_DNA"/>
</dbReference>
<dbReference type="Proteomes" id="UP000219642">
    <property type="component" value="Unassembled WGS sequence"/>
</dbReference>
<dbReference type="CDD" id="cd00158">
    <property type="entry name" value="RHOD"/>
    <property type="match status" value="1"/>
</dbReference>
<accession>A0ABX4IUK3</accession>
<evidence type="ECO:0000313" key="2">
    <source>
        <dbReference type="EMBL" id="PDO90153.1"/>
    </source>
</evidence>
<keyword evidence="3" id="KW-1185">Reference proteome</keyword>
<feature type="domain" description="Rhodanese" evidence="1">
    <location>
        <begin position="12"/>
        <end position="78"/>
    </location>
</feature>
<name>A0ABX4IUK3_9ENTR</name>
<dbReference type="SUPFAM" id="SSF52821">
    <property type="entry name" value="Rhodanese/Cell cycle control phosphatase"/>
    <property type="match status" value="1"/>
</dbReference>
<dbReference type="InterPro" id="IPR001763">
    <property type="entry name" value="Rhodanese-like_dom"/>
</dbReference>
<reference evidence="2 3" key="1">
    <citation type="submission" date="2017-06" db="EMBL/GenBank/DDBJ databases">
        <title>Draft genome sequence of nitrogen-fixing Kosakonia pseudosacchari strain NN143 isolated from sugarcane roots.</title>
        <authorList>
            <person name="Li Y."/>
            <person name="Li S."/>
            <person name="Lin L."/>
            <person name="Wu X."/>
            <person name="Yang L."/>
            <person name="Li Y."/>
            <person name="An Q."/>
        </authorList>
    </citation>
    <scope>NUCLEOTIDE SEQUENCE [LARGE SCALE GENOMIC DNA]</scope>
    <source>
        <strain evidence="2 3">NN143</strain>
    </source>
</reference>
<evidence type="ECO:0000259" key="1">
    <source>
        <dbReference type="PROSITE" id="PS50206"/>
    </source>
</evidence>
<dbReference type="Pfam" id="PF00581">
    <property type="entry name" value="Rhodanese"/>
    <property type="match status" value="1"/>
</dbReference>
<dbReference type="PANTHER" id="PTHR43031">
    <property type="entry name" value="FAD-DEPENDENT OXIDOREDUCTASE"/>
    <property type="match status" value="1"/>
</dbReference>
<dbReference type="RefSeq" id="WP_097399500.1">
    <property type="nucleotide sequence ID" value="NZ_CP063425.1"/>
</dbReference>